<proteinExistence type="predicted"/>
<name>A0A316TEJ0_9ACTN</name>
<dbReference type="EMBL" id="QGDD01000004">
    <property type="protein sequence ID" value="PWN02850.1"/>
    <property type="molecule type" value="Genomic_DNA"/>
</dbReference>
<evidence type="ECO:0000256" key="1">
    <source>
        <dbReference type="SAM" id="SignalP"/>
    </source>
</evidence>
<accession>A0A316TEJ0</accession>
<sequence>MTGRDAQAALATLLACLLGGTFLAAAPPAGGSAAERERWHTEVLAMVEAPGRPANVVLHPNGRIYAGTFAAPQTDGLPSVVREWSRRGQLLREWEVPGQDLTVSHGVQVAGWDVRGRLLVLEKSTGTVLRLALRTGRWSTYSRLRDLPACPLGLPGEGCTPNVSDVGPVPNYAAWGPDGSLYVSDYGQAVIWRVPPGGGRARAWLVDKKLDGIEFGTAGLVLAPDRTALYVMQQSSLGLGEASLVQGKLYRVPLRGGRTLTKVWQSRPLDLPDGFSFARSGRVYVANAGSNQLVVLDRDFREVERVPALPLTGDNGSPVPFDTPSNMTFAGQSVLVANQGFFGNTSHHAILDVHVGERGVPTYVPANAGVRR</sequence>
<feature type="signal peptide" evidence="1">
    <location>
        <begin position="1"/>
        <end position="24"/>
    </location>
</feature>
<reference evidence="2 3" key="1">
    <citation type="submission" date="2018-05" db="EMBL/GenBank/DDBJ databases">
        <title>Nocardioides silvaticus genome.</title>
        <authorList>
            <person name="Li C."/>
            <person name="Wang G."/>
        </authorList>
    </citation>
    <scope>NUCLEOTIDE SEQUENCE [LARGE SCALE GENOMIC DNA]</scope>
    <source>
        <strain evidence="2 3">CCTCC AB 2018079</strain>
    </source>
</reference>
<protein>
    <recommendedName>
        <fullName evidence="4">SMP-30/Gluconolactonase/LRE-like region domain-containing protein</fullName>
    </recommendedName>
</protein>
<dbReference type="Proteomes" id="UP000245507">
    <property type="component" value="Unassembled WGS sequence"/>
</dbReference>
<dbReference type="OrthoDB" id="2633250at2"/>
<dbReference type="SUPFAM" id="SSF101898">
    <property type="entry name" value="NHL repeat"/>
    <property type="match status" value="1"/>
</dbReference>
<dbReference type="AlphaFoldDB" id="A0A316TEJ0"/>
<dbReference type="RefSeq" id="WP_109693651.1">
    <property type="nucleotide sequence ID" value="NZ_QGDD01000004.1"/>
</dbReference>
<dbReference type="PROSITE" id="PS51257">
    <property type="entry name" value="PROKAR_LIPOPROTEIN"/>
    <property type="match status" value="1"/>
</dbReference>
<evidence type="ECO:0000313" key="3">
    <source>
        <dbReference type="Proteomes" id="UP000245507"/>
    </source>
</evidence>
<keyword evidence="1" id="KW-0732">Signal</keyword>
<evidence type="ECO:0000313" key="2">
    <source>
        <dbReference type="EMBL" id="PWN02850.1"/>
    </source>
</evidence>
<comment type="caution">
    <text evidence="2">The sequence shown here is derived from an EMBL/GenBank/DDBJ whole genome shotgun (WGS) entry which is preliminary data.</text>
</comment>
<evidence type="ECO:0008006" key="4">
    <source>
        <dbReference type="Google" id="ProtNLM"/>
    </source>
</evidence>
<dbReference type="InterPro" id="IPR015943">
    <property type="entry name" value="WD40/YVTN_repeat-like_dom_sf"/>
</dbReference>
<organism evidence="2 3">
    <name type="scientific">Nocardioides silvaticus</name>
    <dbReference type="NCBI Taxonomy" id="2201891"/>
    <lineage>
        <taxon>Bacteria</taxon>
        <taxon>Bacillati</taxon>
        <taxon>Actinomycetota</taxon>
        <taxon>Actinomycetes</taxon>
        <taxon>Propionibacteriales</taxon>
        <taxon>Nocardioidaceae</taxon>
        <taxon>Nocardioides</taxon>
    </lineage>
</organism>
<keyword evidence="3" id="KW-1185">Reference proteome</keyword>
<dbReference type="Gene3D" id="2.130.10.10">
    <property type="entry name" value="YVTN repeat-like/Quinoprotein amine dehydrogenase"/>
    <property type="match status" value="1"/>
</dbReference>
<gene>
    <name evidence="2" type="ORF">DJ010_10620</name>
</gene>
<feature type="chain" id="PRO_5039590173" description="SMP-30/Gluconolactonase/LRE-like region domain-containing protein" evidence="1">
    <location>
        <begin position="25"/>
        <end position="372"/>
    </location>
</feature>